<proteinExistence type="predicted"/>
<gene>
    <name evidence="2" type="ORF">Glove_707g59</name>
</gene>
<evidence type="ECO:0000313" key="3">
    <source>
        <dbReference type="Proteomes" id="UP000266861"/>
    </source>
</evidence>
<accession>A0A397G1U2</accession>
<keyword evidence="3" id="KW-1185">Reference proteome</keyword>
<dbReference type="Proteomes" id="UP000266861">
    <property type="component" value="Unassembled WGS sequence"/>
</dbReference>
<protein>
    <submittedName>
        <fullName evidence="2">Uncharacterized protein</fullName>
    </submittedName>
</protein>
<reference evidence="2 3" key="1">
    <citation type="submission" date="2018-08" db="EMBL/GenBank/DDBJ databases">
        <title>Genome and evolution of the arbuscular mycorrhizal fungus Diversispora epigaea (formerly Glomus versiforme) and its bacterial endosymbionts.</title>
        <authorList>
            <person name="Sun X."/>
            <person name="Fei Z."/>
            <person name="Harrison M."/>
        </authorList>
    </citation>
    <scope>NUCLEOTIDE SEQUENCE [LARGE SCALE GENOMIC DNA]</scope>
    <source>
        <strain evidence="2 3">IT104</strain>
    </source>
</reference>
<evidence type="ECO:0000256" key="1">
    <source>
        <dbReference type="SAM" id="MobiDB-lite"/>
    </source>
</evidence>
<dbReference type="AlphaFoldDB" id="A0A397G1U2"/>
<dbReference type="EMBL" id="PQFF01000563">
    <property type="protein sequence ID" value="RHZ44925.1"/>
    <property type="molecule type" value="Genomic_DNA"/>
</dbReference>
<organism evidence="2 3">
    <name type="scientific">Diversispora epigaea</name>
    <dbReference type="NCBI Taxonomy" id="1348612"/>
    <lineage>
        <taxon>Eukaryota</taxon>
        <taxon>Fungi</taxon>
        <taxon>Fungi incertae sedis</taxon>
        <taxon>Mucoromycota</taxon>
        <taxon>Glomeromycotina</taxon>
        <taxon>Glomeromycetes</taxon>
        <taxon>Diversisporales</taxon>
        <taxon>Diversisporaceae</taxon>
        <taxon>Diversispora</taxon>
    </lineage>
</organism>
<sequence>MRQSGQSGQSSFWRRHTTEEELPSLSMNNNNNNDYDENNDAYLHSPITQVHDLHTPLPLPLRRTVIAILPMVKVRKNRSLQCWCCDEDYKSLSNPPRSSMYYPSASAVIKKSFSFQRAFLPRPQEFKCFQEPSRSNDFLNLIFGKYHQPIEKVCGCSKSISRRE</sequence>
<name>A0A397G1U2_9GLOM</name>
<evidence type="ECO:0000313" key="2">
    <source>
        <dbReference type="EMBL" id="RHZ44925.1"/>
    </source>
</evidence>
<feature type="region of interest" description="Disordered" evidence="1">
    <location>
        <begin position="20"/>
        <end position="40"/>
    </location>
</feature>
<comment type="caution">
    <text evidence="2">The sequence shown here is derived from an EMBL/GenBank/DDBJ whole genome shotgun (WGS) entry which is preliminary data.</text>
</comment>